<accession>A0A2D6YFM9</accession>
<feature type="region of interest" description="Disordered" evidence="1">
    <location>
        <begin position="43"/>
        <end position="67"/>
    </location>
</feature>
<evidence type="ECO:0000313" key="2">
    <source>
        <dbReference type="EMBL" id="MAH61982.1"/>
    </source>
</evidence>
<evidence type="ECO:0000256" key="1">
    <source>
        <dbReference type="SAM" id="MobiDB-lite"/>
    </source>
</evidence>
<dbReference type="Proteomes" id="UP000226525">
    <property type="component" value="Unassembled WGS sequence"/>
</dbReference>
<protein>
    <submittedName>
        <fullName evidence="2">Uncharacterized protein</fullName>
    </submittedName>
</protein>
<evidence type="ECO:0000313" key="3">
    <source>
        <dbReference type="Proteomes" id="UP000226525"/>
    </source>
</evidence>
<dbReference type="AlphaFoldDB" id="A0A2D6YFM9"/>
<sequence>MLPPQDLALIQSVRPARFPQTGSTHPCIDSSLSQLSLSSSAGATISGTSELEGSRKKYPGKNTNKNAPVPIAAKMAIRMSVNRLRVEK</sequence>
<organism evidence="2 3">
    <name type="scientific">SAR324 cluster bacterium</name>
    <dbReference type="NCBI Taxonomy" id="2024889"/>
    <lineage>
        <taxon>Bacteria</taxon>
        <taxon>Deltaproteobacteria</taxon>
        <taxon>SAR324 cluster</taxon>
    </lineage>
</organism>
<reference evidence="3" key="1">
    <citation type="submission" date="2017-09" db="EMBL/GenBank/DDBJ databases">
        <title>The Reconstruction of 2,631 Draft Metagenome-Assembled Genomes from the Global Oceans.</title>
        <authorList>
            <person name="Tully B.J."/>
            <person name="Graham E.D."/>
            <person name="Heidelberg J.F."/>
        </authorList>
    </citation>
    <scope>NUCLEOTIDE SEQUENCE [LARGE SCALE GENOMIC DNA]</scope>
</reference>
<gene>
    <name evidence="2" type="ORF">CMN54_00750</name>
</gene>
<dbReference type="EMBL" id="NZEX01000006">
    <property type="protein sequence ID" value="MAH61982.1"/>
    <property type="molecule type" value="Genomic_DNA"/>
</dbReference>
<name>A0A2D6YFM9_9DELT</name>
<proteinExistence type="predicted"/>
<comment type="caution">
    <text evidence="2">The sequence shown here is derived from an EMBL/GenBank/DDBJ whole genome shotgun (WGS) entry which is preliminary data.</text>
</comment>